<dbReference type="PROSITE" id="PS00211">
    <property type="entry name" value="ABC_TRANSPORTER_1"/>
    <property type="match status" value="1"/>
</dbReference>
<comment type="similarity">
    <text evidence="1">Belongs to the ABC transporter superfamily.</text>
</comment>
<dbReference type="Proteomes" id="UP001596137">
    <property type="component" value="Unassembled WGS sequence"/>
</dbReference>
<gene>
    <name evidence="7" type="ORF">ACFP1K_38485</name>
</gene>
<name>A0ABW1NVC9_9ACTN</name>
<evidence type="ECO:0000256" key="3">
    <source>
        <dbReference type="ARBA" id="ARBA00022741"/>
    </source>
</evidence>
<evidence type="ECO:0000313" key="8">
    <source>
        <dbReference type="Proteomes" id="UP001596137"/>
    </source>
</evidence>
<keyword evidence="3" id="KW-0547">Nucleotide-binding</keyword>
<evidence type="ECO:0000256" key="1">
    <source>
        <dbReference type="ARBA" id="ARBA00005417"/>
    </source>
</evidence>
<dbReference type="InterPro" id="IPR027417">
    <property type="entry name" value="P-loop_NTPase"/>
</dbReference>
<feature type="domain" description="ABC transporter" evidence="6">
    <location>
        <begin position="56"/>
        <end position="288"/>
    </location>
</feature>
<dbReference type="InterPro" id="IPR003593">
    <property type="entry name" value="AAA+_ATPase"/>
</dbReference>
<evidence type="ECO:0000259" key="6">
    <source>
        <dbReference type="PROSITE" id="PS50893"/>
    </source>
</evidence>
<protein>
    <submittedName>
        <fullName evidence="7">ATP-binding cassette domain-containing protein</fullName>
    </submittedName>
</protein>
<keyword evidence="2" id="KW-0813">Transport</keyword>
<feature type="region of interest" description="Disordered" evidence="5">
    <location>
        <begin position="1"/>
        <end position="30"/>
    </location>
</feature>
<feature type="compositionally biased region" description="Low complexity" evidence="5">
    <location>
        <begin position="7"/>
        <end position="23"/>
    </location>
</feature>
<evidence type="ECO:0000256" key="2">
    <source>
        <dbReference type="ARBA" id="ARBA00022448"/>
    </source>
</evidence>
<dbReference type="Pfam" id="PF00005">
    <property type="entry name" value="ABC_tran"/>
    <property type="match status" value="1"/>
</dbReference>
<dbReference type="PANTHER" id="PTHR43335:SF4">
    <property type="entry name" value="ABC TRANSPORTER, ATP-BINDING PROTEIN"/>
    <property type="match status" value="1"/>
</dbReference>
<organism evidence="7 8">
    <name type="scientific">Sphaerisporangium aureirubrum</name>
    <dbReference type="NCBI Taxonomy" id="1544736"/>
    <lineage>
        <taxon>Bacteria</taxon>
        <taxon>Bacillati</taxon>
        <taxon>Actinomycetota</taxon>
        <taxon>Actinomycetes</taxon>
        <taxon>Streptosporangiales</taxon>
        <taxon>Streptosporangiaceae</taxon>
        <taxon>Sphaerisporangium</taxon>
    </lineage>
</organism>
<sequence>MTTGEGARQAAPPRPAPSAALTPPGHPAEEGARRMVPAVATSSSLSAASVSIAPAIVTRGLTKRFRGGQVAVDDLNLVVPGGSVFGFLGPNGSGKTTTIRMLLGLVRPTGGGCEMLGRPVPDGLAAVLPKVGAVVEGPAFYPYLTGEANLRRYDAADPAADPRTVRLRVAAALDRVGLGAAAGKRYRAYSLGMRQRLAIAAALLTPRDLLILDEPTNGLDPQGTREVRSLIKDIAADGTTVFVSSHLLAEVEQMCTDLGVMRSGRLVAQGPLGELLARRAPRVRVETAQVAQAASVLHHLGLTGLRTGDAEVTADLGTVLPERVNAALVGDGVAVRGLAVLRPSLEEVFVDLTGEGFDVDG</sequence>
<evidence type="ECO:0000256" key="5">
    <source>
        <dbReference type="SAM" id="MobiDB-lite"/>
    </source>
</evidence>
<dbReference type="RefSeq" id="WP_380763034.1">
    <property type="nucleotide sequence ID" value="NZ_JBHSRF010000115.1"/>
</dbReference>
<dbReference type="PANTHER" id="PTHR43335">
    <property type="entry name" value="ABC TRANSPORTER, ATP-BINDING PROTEIN"/>
    <property type="match status" value="1"/>
</dbReference>
<dbReference type="Gene3D" id="3.40.50.300">
    <property type="entry name" value="P-loop containing nucleotide triphosphate hydrolases"/>
    <property type="match status" value="1"/>
</dbReference>
<proteinExistence type="inferred from homology"/>
<dbReference type="InterPro" id="IPR017871">
    <property type="entry name" value="ABC_transporter-like_CS"/>
</dbReference>
<accession>A0ABW1NVC9</accession>
<dbReference type="GO" id="GO:0005524">
    <property type="term" value="F:ATP binding"/>
    <property type="evidence" value="ECO:0007669"/>
    <property type="project" value="UniProtKB-KW"/>
</dbReference>
<dbReference type="InterPro" id="IPR003439">
    <property type="entry name" value="ABC_transporter-like_ATP-bd"/>
</dbReference>
<keyword evidence="4 7" id="KW-0067">ATP-binding</keyword>
<evidence type="ECO:0000313" key="7">
    <source>
        <dbReference type="EMBL" id="MFC6087105.1"/>
    </source>
</evidence>
<keyword evidence="8" id="KW-1185">Reference proteome</keyword>
<comment type="caution">
    <text evidence="7">The sequence shown here is derived from an EMBL/GenBank/DDBJ whole genome shotgun (WGS) entry which is preliminary data.</text>
</comment>
<dbReference type="EMBL" id="JBHSRF010000115">
    <property type="protein sequence ID" value="MFC6087105.1"/>
    <property type="molecule type" value="Genomic_DNA"/>
</dbReference>
<evidence type="ECO:0000256" key="4">
    <source>
        <dbReference type="ARBA" id="ARBA00022840"/>
    </source>
</evidence>
<dbReference type="SUPFAM" id="SSF52540">
    <property type="entry name" value="P-loop containing nucleoside triphosphate hydrolases"/>
    <property type="match status" value="1"/>
</dbReference>
<reference evidence="8" key="1">
    <citation type="journal article" date="2019" name="Int. J. Syst. Evol. Microbiol.">
        <title>The Global Catalogue of Microorganisms (GCM) 10K type strain sequencing project: providing services to taxonomists for standard genome sequencing and annotation.</title>
        <authorList>
            <consortium name="The Broad Institute Genomics Platform"/>
            <consortium name="The Broad Institute Genome Sequencing Center for Infectious Disease"/>
            <person name="Wu L."/>
            <person name="Ma J."/>
        </authorList>
    </citation>
    <scope>NUCLEOTIDE SEQUENCE [LARGE SCALE GENOMIC DNA]</scope>
    <source>
        <strain evidence="8">JCM 30346</strain>
    </source>
</reference>
<dbReference type="SMART" id="SM00382">
    <property type="entry name" value="AAA"/>
    <property type="match status" value="1"/>
</dbReference>
<dbReference type="PROSITE" id="PS50893">
    <property type="entry name" value="ABC_TRANSPORTER_2"/>
    <property type="match status" value="1"/>
</dbReference>